<feature type="compositionally biased region" description="Low complexity" evidence="1">
    <location>
        <begin position="146"/>
        <end position="159"/>
    </location>
</feature>
<keyword evidence="3" id="KW-0808">Transferase</keyword>
<feature type="compositionally biased region" description="Polar residues" evidence="1">
    <location>
        <begin position="110"/>
        <end position="120"/>
    </location>
</feature>
<comment type="caution">
    <text evidence="3">The sequence shown here is derived from an EMBL/GenBank/DDBJ whole genome shotgun (WGS) entry which is preliminary data.</text>
</comment>
<evidence type="ECO:0000313" key="4">
    <source>
        <dbReference type="Proteomes" id="UP001209540"/>
    </source>
</evidence>
<dbReference type="Pfam" id="PF13649">
    <property type="entry name" value="Methyltransf_25"/>
    <property type="match status" value="1"/>
</dbReference>
<proteinExistence type="predicted"/>
<feature type="compositionally biased region" description="Basic residues" evidence="1">
    <location>
        <begin position="93"/>
        <end position="107"/>
    </location>
</feature>
<evidence type="ECO:0000313" key="3">
    <source>
        <dbReference type="EMBL" id="KAI9244286.1"/>
    </source>
</evidence>
<dbReference type="GO" id="GO:0008168">
    <property type="term" value="F:methyltransferase activity"/>
    <property type="evidence" value="ECO:0007669"/>
    <property type="project" value="UniProtKB-KW"/>
</dbReference>
<feature type="region of interest" description="Disordered" evidence="1">
    <location>
        <begin position="179"/>
        <end position="202"/>
    </location>
</feature>
<feature type="region of interest" description="Disordered" evidence="1">
    <location>
        <begin position="1"/>
        <end position="62"/>
    </location>
</feature>
<name>A0AAD5JKZ0_9FUNG</name>
<keyword evidence="3" id="KW-0489">Methyltransferase</keyword>
<dbReference type="InterPro" id="IPR029063">
    <property type="entry name" value="SAM-dependent_MTases_sf"/>
</dbReference>
<dbReference type="Proteomes" id="UP001209540">
    <property type="component" value="Unassembled WGS sequence"/>
</dbReference>
<keyword evidence="4" id="KW-1185">Reference proteome</keyword>
<dbReference type="PANTHER" id="PTHR43591">
    <property type="entry name" value="METHYLTRANSFERASE"/>
    <property type="match status" value="1"/>
</dbReference>
<sequence length="476" mass="54480">MGNQLTKENHRPKVLLKPPQSKRYNTDGNDDHFISSHSQSGDHLYGMNPSSPRTTTTRPSPQPIRHQVVIADKSVAPLSLLASTSTSSPPPNQRKRTIRISRKKKRKDTNSFPSVHSLSSDNEEDYYYGSSPPPNTTTFHHHHHQQQQQETMSSSLGSMTSSSSMIVFDSAIASAEHAAADLARRQQQQQHDPSLTTSSPPLKKTNTWIYEYGKEKEYNRQLRQHYVLKQVFGGNQHVELNQPQDILECACGTGLWTLELAQAYPQCHVIGMDIVPPNNDASGLSHKSIPKNVTYTYGDVLAPLKYKEEQFDYIYQRDIAHIMPMHKWPSLIHEFYRILRPGGQVELVEYDLLFRNPGPVLALVNEWYKIAADTIGVDPSYVESLPGFLEEAGFENVHIEEYNIPIGEWPSDPAQRQFGFLYKEQMKALFQSMKRWWLSELHVSEQEYDRVCLSALEEFEEYHCIAKWKILTATKK</sequence>
<protein>
    <submittedName>
        <fullName evidence="3">S-adenosyl-L-methionine-dependent methyltransferase</fullName>
    </submittedName>
</protein>
<feature type="domain" description="Methyltransferase" evidence="2">
    <location>
        <begin position="246"/>
        <end position="343"/>
    </location>
</feature>
<accession>A0AAD5JKZ0</accession>
<dbReference type="Gene3D" id="3.40.50.150">
    <property type="entry name" value="Vaccinia Virus protein VP39"/>
    <property type="match status" value="1"/>
</dbReference>
<feature type="compositionally biased region" description="Polar residues" evidence="1">
    <location>
        <begin position="191"/>
        <end position="202"/>
    </location>
</feature>
<gene>
    <name evidence="3" type="ORF">BDA99DRAFT_529252</name>
</gene>
<dbReference type="EMBL" id="JAIXMP010000061">
    <property type="protein sequence ID" value="KAI9244286.1"/>
    <property type="molecule type" value="Genomic_DNA"/>
</dbReference>
<evidence type="ECO:0000259" key="2">
    <source>
        <dbReference type="Pfam" id="PF13649"/>
    </source>
</evidence>
<dbReference type="GO" id="GO:0032259">
    <property type="term" value="P:methylation"/>
    <property type="evidence" value="ECO:0007669"/>
    <property type="project" value="UniProtKB-KW"/>
</dbReference>
<dbReference type="SUPFAM" id="SSF53335">
    <property type="entry name" value="S-adenosyl-L-methionine-dependent methyltransferases"/>
    <property type="match status" value="1"/>
</dbReference>
<dbReference type="InterPro" id="IPR041698">
    <property type="entry name" value="Methyltransf_25"/>
</dbReference>
<reference evidence="3" key="1">
    <citation type="journal article" date="2022" name="IScience">
        <title>Evolution of zygomycete secretomes and the origins of terrestrial fungal ecologies.</title>
        <authorList>
            <person name="Chang Y."/>
            <person name="Wang Y."/>
            <person name="Mondo S."/>
            <person name="Ahrendt S."/>
            <person name="Andreopoulos W."/>
            <person name="Barry K."/>
            <person name="Beard J."/>
            <person name="Benny G.L."/>
            <person name="Blankenship S."/>
            <person name="Bonito G."/>
            <person name="Cuomo C."/>
            <person name="Desiro A."/>
            <person name="Gervers K.A."/>
            <person name="Hundley H."/>
            <person name="Kuo A."/>
            <person name="LaButti K."/>
            <person name="Lang B.F."/>
            <person name="Lipzen A."/>
            <person name="O'Donnell K."/>
            <person name="Pangilinan J."/>
            <person name="Reynolds N."/>
            <person name="Sandor L."/>
            <person name="Smith M.E."/>
            <person name="Tsang A."/>
            <person name="Grigoriev I.V."/>
            <person name="Stajich J.E."/>
            <person name="Spatafora J.W."/>
        </authorList>
    </citation>
    <scope>NUCLEOTIDE SEQUENCE</scope>
    <source>
        <strain evidence="3">RSA 2281</strain>
    </source>
</reference>
<feature type="region of interest" description="Disordered" evidence="1">
    <location>
        <begin position="81"/>
        <end position="159"/>
    </location>
</feature>
<evidence type="ECO:0000256" key="1">
    <source>
        <dbReference type="SAM" id="MobiDB-lite"/>
    </source>
</evidence>
<dbReference type="PANTHER" id="PTHR43591:SF24">
    <property type="entry name" value="2-METHOXY-6-POLYPRENYL-1,4-BENZOQUINOL METHYLASE, MITOCHONDRIAL"/>
    <property type="match status" value="1"/>
</dbReference>
<dbReference type="CDD" id="cd02440">
    <property type="entry name" value="AdoMet_MTases"/>
    <property type="match status" value="1"/>
</dbReference>
<organism evidence="3 4">
    <name type="scientific">Phascolomyces articulosus</name>
    <dbReference type="NCBI Taxonomy" id="60185"/>
    <lineage>
        <taxon>Eukaryota</taxon>
        <taxon>Fungi</taxon>
        <taxon>Fungi incertae sedis</taxon>
        <taxon>Mucoromycota</taxon>
        <taxon>Mucoromycotina</taxon>
        <taxon>Mucoromycetes</taxon>
        <taxon>Mucorales</taxon>
        <taxon>Lichtheimiaceae</taxon>
        <taxon>Phascolomyces</taxon>
    </lineage>
</organism>
<feature type="compositionally biased region" description="Low complexity" evidence="1">
    <location>
        <begin position="49"/>
        <end position="59"/>
    </location>
</feature>
<reference evidence="3" key="2">
    <citation type="submission" date="2023-02" db="EMBL/GenBank/DDBJ databases">
        <authorList>
            <consortium name="DOE Joint Genome Institute"/>
            <person name="Mondo S.J."/>
            <person name="Chang Y."/>
            <person name="Wang Y."/>
            <person name="Ahrendt S."/>
            <person name="Andreopoulos W."/>
            <person name="Barry K."/>
            <person name="Beard J."/>
            <person name="Benny G.L."/>
            <person name="Blankenship S."/>
            <person name="Bonito G."/>
            <person name="Cuomo C."/>
            <person name="Desiro A."/>
            <person name="Gervers K.A."/>
            <person name="Hundley H."/>
            <person name="Kuo A."/>
            <person name="LaButti K."/>
            <person name="Lang B.F."/>
            <person name="Lipzen A."/>
            <person name="O'Donnell K."/>
            <person name="Pangilinan J."/>
            <person name="Reynolds N."/>
            <person name="Sandor L."/>
            <person name="Smith M.W."/>
            <person name="Tsang A."/>
            <person name="Grigoriev I.V."/>
            <person name="Stajich J.E."/>
            <person name="Spatafora J.W."/>
        </authorList>
    </citation>
    <scope>NUCLEOTIDE SEQUENCE</scope>
    <source>
        <strain evidence="3">RSA 2281</strain>
    </source>
</reference>
<dbReference type="AlphaFoldDB" id="A0AAD5JKZ0"/>